<feature type="binding site" evidence="5">
    <location>
        <begin position="133"/>
        <end position="137"/>
    </location>
    <ligand>
        <name>S-adenosyl-L-methionine</name>
        <dbReference type="ChEBI" id="CHEBI:59789"/>
    </ligand>
</feature>
<dbReference type="InterPro" id="IPR019874">
    <property type="entry name" value="RF_methyltr_PrmC"/>
</dbReference>
<dbReference type="AlphaFoldDB" id="A0A6S6T1F6"/>
<evidence type="ECO:0000259" key="6">
    <source>
        <dbReference type="Pfam" id="PF05175"/>
    </source>
</evidence>
<comment type="similarity">
    <text evidence="5">Belongs to the protein N5-glutamine methyltransferase family. PrmC subfamily.</text>
</comment>
<dbReference type="SUPFAM" id="SSF53335">
    <property type="entry name" value="S-adenosyl-L-methionine-dependent methyltransferases"/>
    <property type="match status" value="1"/>
</dbReference>
<evidence type="ECO:0000256" key="5">
    <source>
        <dbReference type="HAMAP-Rule" id="MF_02126"/>
    </source>
</evidence>
<feature type="binding site" evidence="5">
    <location>
        <position position="156"/>
    </location>
    <ligand>
        <name>S-adenosyl-L-methionine</name>
        <dbReference type="ChEBI" id="CHEBI:59789"/>
    </ligand>
</feature>
<reference evidence="8" key="1">
    <citation type="submission" date="2020-01" db="EMBL/GenBank/DDBJ databases">
        <authorList>
            <person name="Meier V. D."/>
            <person name="Meier V D."/>
        </authorList>
    </citation>
    <scope>NUCLEOTIDE SEQUENCE</scope>
    <source>
        <strain evidence="8">HLG_WM_MAG_07</strain>
    </source>
</reference>
<dbReference type="Pfam" id="PF17827">
    <property type="entry name" value="PrmC_N"/>
    <property type="match status" value="1"/>
</dbReference>
<dbReference type="InterPro" id="IPR004556">
    <property type="entry name" value="HemK-like"/>
</dbReference>
<dbReference type="GO" id="GO:0003676">
    <property type="term" value="F:nucleic acid binding"/>
    <property type="evidence" value="ECO:0007669"/>
    <property type="project" value="InterPro"/>
</dbReference>
<dbReference type="HAMAP" id="MF_02126">
    <property type="entry name" value="RF_methyltr_PrmC"/>
    <property type="match status" value="1"/>
</dbReference>
<dbReference type="PANTHER" id="PTHR18895">
    <property type="entry name" value="HEMK METHYLTRANSFERASE"/>
    <property type="match status" value="1"/>
</dbReference>
<dbReference type="NCBIfam" id="TIGR00536">
    <property type="entry name" value="hemK_fam"/>
    <property type="match status" value="1"/>
</dbReference>
<keyword evidence="3 5" id="KW-0949">S-adenosyl-L-methionine</keyword>
<dbReference type="Gene3D" id="1.10.8.10">
    <property type="entry name" value="DNA helicase RuvA subunit, C-terminal domain"/>
    <property type="match status" value="1"/>
</dbReference>
<comment type="function">
    <text evidence="5">Methylates the class 1 translation termination release factors RF1/PrfA and RF2/PrfB on the glutamine residue of the universally conserved GGQ motif.</text>
</comment>
<dbReference type="PANTHER" id="PTHR18895:SF74">
    <property type="entry name" value="MTRF1L RELEASE FACTOR GLUTAMINE METHYLTRANSFERASE"/>
    <property type="match status" value="1"/>
</dbReference>
<evidence type="ECO:0000256" key="4">
    <source>
        <dbReference type="ARBA" id="ARBA00048391"/>
    </source>
</evidence>
<dbReference type="InterPro" id="IPR002052">
    <property type="entry name" value="DNA_methylase_N6_adenine_CS"/>
</dbReference>
<dbReference type="GO" id="GO:0032259">
    <property type="term" value="P:methylation"/>
    <property type="evidence" value="ECO:0007669"/>
    <property type="project" value="UniProtKB-KW"/>
</dbReference>
<dbReference type="Gene3D" id="3.40.50.150">
    <property type="entry name" value="Vaccinia Virus protein VP39"/>
    <property type="match status" value="1"/>
</dbReference>
<feature type="binding site" evidence="5">
    <location>
        <position position="184"/>
    </location>
    <ligand>
        <name>S-adenosyl-L-methionine</name>
        <dbReference type="ChEBI" id="CHEBI:59789"/>
    </ligand>
</feature>
<feature type="binding site" evidence="5">
    <location>
        <position position="199"/>
    </location>
    <ligand>
        <name>S-adenosyl-L-methionine</name>
        <dbReference type="ChEBI" id="CHEBI:59789"/>
    </ligand>
</feature>
<evidence type="ECO:0000256" key="1">
    <source>
        <dbReference type="ARBA" id="ARBA00022603"/>
    </source>
</evidence>
<name>A0A6S6T1F6_9GAMM</name>
<dbReference type="FunFam" id="3.40.50.150:FF:000053">
    <property type="entry name" value="Release factor glutamine methyltransferase"/>
    <property type="match status" value="1"/>
</dbReference>
<evidence type="ECO:0000256" key="2">
    <source>
        <dbReference type="ARBA" id="ARBA00022679"/>
    </source>
</evidence>
<feature type="binding site" evidence="5">
    <location>
        <begin position="199"/>
        <end position="202"/>
    </location>
    <ligand>
        <name>substrate</name>
    </ligand>
</feature>
<dbReference type="EMBL" id="CACVAY010000071">
    <property type="protein sequence ID" value="CAA6814601.1"/>
    <property type="molecule type" value="Genomic_DNA"/>
</dbReference>
<dbReference type="NCBIfam" id="TIGR03534">
    <property type="entry name" value="RF_mod_PrmC"/>
    <property type="match status" value="1"/>
</dbReference>
<dbReference type="InterPro" id="IPR040758">
    <property type="entry name" value="PrmC_N"/>
</dbReference>
<evidence type="ECO:0000313" key="8">
    <source>
        <dbReference type="EMBL" id="CAA6814601.1"/>
    </source>
</evidence>
<dbReference type="InterPro" id="IPR029063">
    <property type="entry name" value="SAM-dependent_MTases_sf"/>
</dbReference>
<organism evidence="8">
    <name type="scientific">uncultured Thiotrichaceae bacterium</name>
    <dbReference type="NCBI Taxonomy" id="298394"/>
    <lineage>
        <taxon>Bacteria</taxon>
        <taxon>Pseudomonadati</taxon>
        <taxon>Pseudomonadota</taxon>
        <taxon>Gammaproteobacteria</taxon>
        <taxon>Thiotrichales</taxon>
        <taxon>Thiotrichaceae</taxon>
        <taxon>environmental samples</taxon>
    </lineage>
</organism>
<dbReference type="Pfam" id="PF05175">
    <property type="entry name" value="MTS"/>
    <property type="match status" value="1"/>
</dbReference>
<proteinExistence type="inferred from homology"/>
<dbReference type="CDD" id="cd02440">
    <property type="entry name" value="AdoMet_MTases"/>
    <property type="match status" value="1"/>
</dbReference>
<dbReference type="InterPro" id="IPR050320">
    <property type="entry name" value="N5-glutamine_MTase"/>
</dbReference>
<feature type="domain" description="Methyltransferase small" evidence="6">
    <location>
        <begin position="110"/>
        <end position="206"/>
    </location>
</feature>
<sequence length="291" mass="32243">MNIKLINLQRSVKANTLQSILNQGIQELTNMSCSASLDAQLLLAYTLGKTPTYLVAWPETVIAEADSNIFSALIASRKKGVPLAYLTGSKEFWSLDFKVTPDVLIPRPDTELLVETALELCTNKTEVRILDLGTGSGAISIALASELPSAEIIATDLSEKALIIAKENTARHQIKNIELIQSDWYSAIPKQRFDIIVSNPPYIRDDDPHLQTDIRYEPYSALVAEQKGLADIEKITSGVSDYLSKDGHLLIEHSYDQSEDVLTILRTKFSQAKTLKDYASNDRLSLAHQLL</sequence>
<accession>A0A6S6T1F6</accession>
<dbReference type="EC" id="2.1.1.297" evidence="5"/>
<dbReference type="GO" id="GO:0102559">
    <property type="term" value="F:peptide chain release factor N(5)-glutamine methyltransferase activity"/>
    <property type="evidence" value="ECO:0007669"/>
    <property type="project" value="UniProtKB-EC"/>
</dbReference>
<evidence type="ECO:0000256" key="3">
    <source>
        <dbReference type="ARBA" id="ARBA00022691"/>
    </source>
</evidence>
<comment type="catalytic activity">
    <reaction evidence="4 5">
        <text>L-glutaminyl-[peptide chain release factor] + S-adenosyl-L-methionine = N(5)-methyl-L-glutaminyl-[peptide chain release factor] + S-adenosyl-L-homocysteine + H(+)</text>
        <dbReference type="Rhea" id="RHEA:42896"/>
        <dbReference type="Rhea" id="RHEA-COMP:10271"/>
        <dbReference type="Rhea" id="RHEA-COMP:10272"/>
        <dbReference type="ChEBI" id="CHEBI:15378"/>
        <dbReference type="ChEBI" id="CHEBI:30011"/>
        <dbReference type="ChEBI" id="CHEBI:57856"/>
        <dbReference type="ChEBI" id="CHEBI:59789"/>
        <dbReference type="ChEBI" id="CHEBI:61891"/>
        <dbReference type="EC" id="2.1.1.297"/>
    </reaction>
</comment>
<feature type="domain" description="Release factor glutamine methyltransferase N-terminal" evidence="7">
    <location>
        <begin position="20"/>
        <end position="88"/>
    </location>
</feature>
<dbReference type="InterPro" id="IPR007848">
    <property type="entry name" value="Small_mtfrase_dom"/>
</dbReference>
<protein>
    <recommendedName>
        <fullName evidence="5">Release factor glutamine methyltransferase</fullName>
        <shortName evidence="5">RF MTase</shortName>
        <ecNumber evidence="5">2.1.1.297</ecNumber>
    </recommendedName>
    <alternativeName>
        <fullName evidence="5">N5-glutamine methyltransferase PrmC</fullName>
    </alternativeName>
    <alternativeName>
        <fullName evidence="5">Protein-(glutamine-N5) MTase PrmC</fullName>
    </alternativeName>
    <alternativeName>
        <fullName evidence="5">Protein-glutamine N-methyltransferase PrmC</fullName>
    </alternativeName>
</protein>
<evidence type="ECO:0000259" key="7">
    <source>
        <dbReference type="Pfam" id="PF17827"/>
    </source>
</evidence>
<keyword evidence="1 5" id="KW-0489">Methyltransferase</keyword>
<keyword evidence="2 5" id="KW-0808">Transferase</keyword>
<gene>
    <name evidence="5" type="primary">prmC</name>
    <name evidence="8" type="ORF">HELGO_WM4346</name>
</gene>
<dbReference type="PROSITE" id="PS00092">
    <property type="entry name" value="N6_MTASE"/>
    <property type="match status" value="1"/>
</dbReference>